<organism evidence="2 3">
    <name type="scientific">Saccharothrix mutabilis subsp. mutabilis</name>
    <dbReference type="NCBI Taxonomy" id="66855"/>
    <lineage>
        <taxon>Bacteria</taxon>
        <taxon>Bacillati</taxon>
        <taxon>Actinomycetota</taxon>
        <taxon>Actinomycetes</taxon>
        <taxon>Pseudonocardiales</taxon>
        <taxon>Pseudonocardiaceae</taxon>
        <taxon>Saccharothrix</taxon>
    </lineage>
</organism>
<accession>A0ABN0U810</accession>
<proteinExistence type="predicted"/>
<evidence type="ECO:0000313" key="3">
    <source>
        <dbReference type="Proteomes" id="UP001500416"/>
    </source>
</evidence>
<reference evidence="2 3" key="1">
    <citation type="journal article" date="2019" name="Int. J. Syst. Evol. Microbiol.">
        <title>The Global Catalogue of Microorganisms (GCM) 10K type strain sequencing project: providing services to taxonomists for standard genome sequencing and annotation.</title>
        <authorList>
            <consortium name="The Broad Institute Genomics Platform"/>
            <consortium name="The Broad Institute Genome Sequencing Center for Infectious Disease"/>
            <person name="Wu L."/>
            <person name="Ma J."/>
        </authorList>
    </citation>
    <scope>NUCLEOTIDE SEQUENCE [LARGE SCALE GENOMIC DNA]</scope>
    <source>
        <strain evidence="2 3">JCM 3380</strain>
    </source>
</reference>
<keyword evidence="1" id="KW-0812">Transmembrane</keyword>
<protein>
    <submittedName>
        <fullName evidence="2">Uncharacterized protein</fullName>
    </submittedName>
</protein>
<name>A0ABN0U810_9PSEU</name>
<evidence type="ECO:0000313" key="2">
    <source>
        <dbReference type="EMBL" id="GAA0241690.1"/>
    </source>
</evidence>
<dbReference type="EMBL" id="BAAABU010000010">
    <property type="protein sequence ID" value="GAA0241690.1"/>
    <property type="molecule type" value="Genomic_DNA"/>
</dbReference>
<feature type="transmembrane region" description="Helical" evidence="1">
    <location>
        <begin position="31"/>
        <end position="50"/>
    </location>
</feature>
<gene>
    <name evidence="2" type="ORF">GCM10010492_46120</name>
</gene>
<evidence type="ECO:0000256" key="1">
    <source>
        <dbReference type="SAM" id="Phobius"/>
    </source>
</evidence>
<sequence length="146" mass="15975">MRVACGLGNLEGVQRWALVVRRIDRARGRRWWLAVPAALVVAVAAVVVSTDPVGYGVPFWPFLSRADRDDLRVMEAVAGAARAEGDPARVPVAVAADGVEVLASRLNAPHGAVWMRVRYHVHDGVRCREVMVLGDRVQVTSRRVDC</sequence>
<comment type="caution">
    <text evidence="2">The sequence shown here is derived from an EMBL/GenBank/DDBJ whole genome shotgun (WGS) entry which is preliminary data.</text>
</comment>
<keyword evidence="1" id="KW-1133">Transmembrane helix</keyword>
<keyword evidence="3" id="KW-1185">Reference proteome</keyword>
<dbReference type="Proteomes" id="UP001500416">
    <property type="component" value="Unassembled WGS sequence"/>
</dbReference>
<keyword evidence="1" id="KW-0472">Membrane</keyword>